<keyword evidence="2" id="KW-1185">Reference proteome</keyword>
<reference evidence="1 2" key="1">
    <citation type="journal article" date="2011" name="Genome Biol. Evol.">
        <title>Comparative whole genome sequence analysis of the carcinogenic bacterial model pathogen Helicobacter felis.</title>
        <authorList>
            <person name="Arnold I.C."/>
            <person name="Zigova Z."/>
            <person name="Holden M."/>
            <person name="Lawley T.D."/>
            <person name="Rad R."/>
            <person name="Dougan G."/>
            <person name="Falkow S."/>
            <person name="Bentley S.D."/>
            <person name="Muller A."/>
        </authorList>
    </citation>
    <scope>NUCLEOTIDE SEQUENCE [LARGE SCALE GENOMIC DNA]</scope>
    <source>
        <strain evidence="2">ATCC 49179 / CCUG 28539 / NCTC 12436 / CS1</strain>
    </source>
</reference>
<dbReference type="OrthoDB" id="9914841at2"/>
<accession>E7AC40</accession>
<organism evidence="1 2">
    <name type="scientific">Helicobacter felis (strain ATCC 49179 / CCUG 28539 / NCTC 12436 / CS1)</name>
    <dbReference type="NCBI Taxonomy" id="936155"/>
    <lineage>
        <taxon>Bacteria</taxon>
        <taxon>Pseudomonadati</taxon>
        <taxon>Campylobacterota</taxon>
        <taxon>Epsilonproteobacteria</taxon>
        <taxon>Campylobacterales</taxon>
        <taxon>Helicobacteraceae</taxon>
        <taxon>Helicobacter</taxon>
    </lineage>
</organism>
<dbReference type="KEGG" id="hfe:HFELIS_00380"/>
<sequence length="146" mass="16136">MIILDAHTPLAKRGEFLQQLEKLNALLEIKRVEVEKLADNPIPVMHLASTTRQDLQPFFLSCSFVPRTLSLMLVLGLDALGYYSLRVRDGHTERQIARYKDKSYSVSFGFKMQQGGVVFNPQIAFVGGGALLALPSKSALFALALG</sequence>
<gene>
    <name evidence="1" type="ordered locus">Hfelis_00380</name>
</gene>
<name>E7AC40_HELFC</name>
<dbReference type="Proteomes" id="UP000007934">
    <property type="component" value="Chromosome"/>
</dbReference>
<dbReference type="AlphaFoldDB" id="E7AC40"/>
<dbReference type="HOGENOM" id="CLU_1774856_0_0_7"/>
<evidence type="ECO:0000313" key="1">
    <source>
        <dbReference type="EMBL" id="CBY82122.1"/>
    </source>
</evidence>
<dbReference type="STRING" id="936155.HFELIS_00380"/>
<dbReference type="GeneID" id="36134945"/>
<evidence type="ECO:0000313" key="2">
    <source>
        <dbReference type="Proteomes" id="UP000007934"/>
    </source>
</evidence>
<dbReference type="RefSeq" id="WP_013468494.1">
    <property type="nucleotide sequence ID" value="NC_014810.2"/>
</dbReference>
<protein>
    <submittedName>
        <fullName evidence="1">Uncharacterized protein</fullName>
    </submittedName>
</protein>
<dbReference type="EMBL" id="FQ670179">
    <property type="protein sequence ID" value="CBY82122.1"/>
    <property type="molecule type" value="Genomic_DNA"/>
</dbReference>
<proteinExistence type="predicted"/>